<feature type="region of interest" description="Disordered" evidence="1">
    <location>
        <begin position="84"/>
        <end position="119"/>
    </location>
</feature>
<reference evidence="2 3" key="1">
    <citation type="submission" date="2024-08" db="EMBL/GenBank/DDBJ databases">
        <authorList>
            <person name="Cucini C."/>
            <person name="Frati F."/>
        </authorList>
    </citation>
    <scope>NUCLEOTIDE SEQUENCE [LARGE SCALE GENOMIC DNA]</scope>
</reference>
<evidence type="ECO:0000313" key="3">
    <source>
        <dbReference type="Proteomes" id="UP001642540"/>
    </source>
</evidence>
<name>A0ABP1PTZ6_9HEXA</name>
<feature type="region of interest" description="Disordered" evidence="1">
    <location>
        <begin position="1"/>
        <end position="69"/>
    </location>
</feature>
<dbReference type="EMBL" id="CAXLJM020000012">
    <property type="protein sequence ID" value="CAL8077387.1"/>
    <property type="molecule type" value="Genomic_DNA"/>
</dbReference>
<comment type="caution">
    <text evidence="2">The sequence shown here is derived from an EMBL/GenBank/DDBJ whole genome shotgun (WGS) entry which is preliminary data.</text>
</comment>
<proteinExistence type="predicted"/>
<feature type="compositionally biased region" description="Acidic residues" evidence="1">
    <location>
        <begin position="86"/>
        <end position="109"/>
    </location>
</feature>
<evidence type="ECO:0000256" key="1">
    <source>
        <dbReference type="SAM" id="MobiDB-lite"/>
    </source>
</evidence>
<keyword evidence="3" id="KW-1185">Reference proteome</keyword>
<sequence>MSAGKKRMLVGDDEEVPRKKACKEVEIIEPPYSDDSSQSTLNPTTPTDAPLDLTQPSFKPKREWANIPKPSIDPIAIARFHAEEIPPGEEEEVEEEEEEEEEDEDDEVENSGTGEENSVIPKQFEDLATMAQYSPGANLQAPWDDPSFWETPDVLDSSPAFFFRLYKHALKKKYLMVMKRENQGGNPSIFIWRASLAKTFLRKVLIPLGKKLQKEHAAKVVGEQKFWHPDWTVFFSCTSTKRLRSERIYVKPYSFRGKAGVVVRLFQESERPLERLLENGEKYTQYGSFATLTLSEFYLMCSRINQLLRKYAAIQADNRKRRQASHQPAIAA</sequence>
<evidence type="ECO:0000313" key="2">
    <source>
        <dbReference type="EMBL" id="CAL8077387.1"/>
    </source>
</evidence>
<dbReference type="Proteomes" id="UP001642540">
    <property type="component" value="Unassembled WGS sequence"/>
</dbReference>
<gene>
    <name evidence="2" type="ORF">ODALV1_LOCUS3800</name>
</gene>
<organism evidence="2 3">
    <name type="scientific">Orchesella dallaii</name>
    <dbReference type="NCBI Taxonomy" id="48710"/>
    <lineage>
        <taxon>Eukaryota</taxon>
        <taxon>Metazoa</taxon>
        <taxon>Ecdysozoa</taxon>
        <taxon>Arthropoda</taxon>
        <taxon>Hexapoda</taxon>
        <taxon>Collembola</taxon>
        <taxon>Entomobryomorpha</taxon>
        <taxon>Entomobryoidea</taxon>
        <taxon>Orchesellidae</taxon>
        <taxon>Orchesellinae</taxon>
        <taxon>Orchesella</taxon>
    </lineage>
</organism>
<protein>
    <submittedName>
        <fullName evidence="2">Uncharacterized protein</fullName>
    </submittedName>
</protein>
<feature type="compositionally biased region" description="Low complexity" evidence="1">
    <location>
        <begin position="40"/>
        <end position="54"/>
    </location>
</feature>
<feature type="compositionally biased region" description="Basic and acidic residues" evidence="1">
    <location>
        <begin position="16"/>
        <end position="26"/>
    </location>
</feature>
<accession>A0ABP1PTZ6</accession>